<evidence type="ECO:0000313" key="3">
    <source>
        <dbReference type="Proteomes" id="UP000008370"/>
    </source>
</evidence>
<dbReference type="InParanoid" id="K5WBS4"/>
<keyword evidence="3" id="KW-1185">Reference proteome</keyword>
<dbReference type="HOGENOM" id="CLU_1953986_0_0_1"/>
<proteinExistence type="predicted"/>
<evidence type="ECO:0008006" key="4">
    <source>
        <dbReference type="Google" id="ProtNLM"/>
    </source>
</evidence>
<dbReference type="AlphaFoldDB" id="K5WBS4"/>
<dbReference type="OrthoDB" id="3037092at2759"/>
<feature type="non-terminal residue" evidence="2">
    <location>
        <position position="129"/>
    </location>
</feature>
<accession>K5WBS4</accession>
<dbReference type="RefSeq" id="XP_007394274.1">
    <property type="nucleotide sequence ID" value="XM_007394212.1"/>
</dbReference>
<feature type="signal peptide" evidence="1">
    <location>
        <begin position="1"/>
        <end position="21"/>
    </location>
</feature>
<evidence type="ECO:0000313" key="2">
    <source>
        <dbReference type="EMBL" id="EKM56424.1"/>
    </source>
</evidence>
<organism evidence="2 3">
    <name type="scientific">Phanerochaete carnosa (strain HHB-10118-sp)</name>
    <name type="common">White-rot fungus</name>
    <name type="synonym">Peniophora carnosa</name>
    <dbReference type="NCBI Taxonomy" id="650164"/>
    <lineage>
        <taxon>Eukaryota</taxon>
        <taxon>Fungi</taxon>
        <taxon>Dikarya</taxon>
        <taxon>Basidiomycota</taxon>
        <taxon>Agaricomycotina</taxon>
        <taxon>Agaricomycetes</taxon>
        <taxon>Polyporales</taxon>
        <taxon>Phanerochaetaceae</taxon>
        <taxon>Phanerochaete</taxon>
    </lineage>
</organism>
<dbReference type="KEGG" id="pco:PHACADRAFT_253530"/>
<name>K5WBS4_PHACS</name>
<keyword evidence="1" id="KW-0732">Signal</keyword>
<dbReference type="EMBL" id="JH930471">
    <property type="protein sequence ID" value="EKM56424.1"/>
    <property type="molecule type" value="Genomic_DNA"/>
</dbReference>
<reference evidence="2 3" key="1">
    <citation type="journal article" date="2012" name="BMC Genomics">
        <title>Comparative genomics of the white-rot fungi, Phanerochaete carnosa and P. chrysosporium, to elucidate the genetic basis of the distinct wood types they colonize.</title>
        <authorList>
            <person name="Suzuki H."/>
            <person name="MacDonald J."/>
            <person name="Syed K."/>
            <person name="Salamov A."/>
            <person name="Hori C."/>
            <person name="Aerts A."/>
            <person name="Henrissat B."/>
            <person name="Wiebenga A."/>
            <person name="vanKuyk P.A."/>
            <person name="Barry K."/>
            <person name="Lindquist E."/>
            <person name="LaButti K."/>
            <person name="Lapidus A."/>
            <person name="Lucas S."/>
            <person name="Coutinho P."/>
            <person name="Gong Y."/>
            <person name="Samejima M."/>
            <person name="Mahadevan R."/>
            <person name="Abou-Zaid M."/>
            <person name="de Vries R.P."/>
            <person name="Igarashi K."/>
            <person name="Yadav J.S."/>
            <person name="Grigoriev I.V."/>
            <person name="Master E.R."/>
        </authorList>
    </citation>
    <scope>NUCLEOTIDE SEQUENCE [LARGE SCALE GENOMIC DNA]</scope>
    <source>
        <strain evidence="2 3">HHB-10118-sp</strain>
    </source>
</reference>
<dbReference type="GeneID" id="18915799"/>
<evidence type="ECO:0000256" key="1">
    <source>
        <dbReference type="SAM" id="SignalP"/>
    </source>
</evidence>
<protein>
    <recommendedName>
        <fullName evidence="4">AB hydrolase-1 domain-containing protein</fullName>
    </recommendedName>
</protein>
<sequence length="129" mass="14860">MRSGFAVLTCWFEFATSQLSAEDDRCASLNPPGDLSLDVANASVLLQRSRQSANFPPDNAQIYFGAAKHDYVCFPKTCYVSFTQEVFSRHFLTIKECDADHWLVLSHADEIARDLEEWIRHRYHESWLV</sequence>
<gene>
    <name evidence="2" type="ORF">PHACADRAFT_253530</name>
</gene>
<feature type="chain" id="PRO_5003890646" description="AB hydrolase-1 domain-containing protein" evidence="1">
    <location>
        <begin position="22"/>
        <end position="129"/>
    </location>
</feature>
<dbReference type="Proteomes" id="UP000008370">
    <property type="component" value="Unassembled WGS sequence"/>
</dbReference>